<name>A0A0P9RHQ3_PSEA0</name>
<protein>
    <recommendedName>
        <fullName evidence="1">DUF4365 domain-containing protein</fullName>
    </recommendedName>
</protein>
<proteinExistence type="predicted"/>
<evidence type="ECO:0000259" key="1">
    <source>
        <dbReference type="Pfam" id="PF14280"/>
    </source>
</evidence>
<feature type="domain" description="DUF4365" evidence="1">
    <location>
        <begin position="42"/>
        <end position="143"/>
    </location>
</feature>
<gene>
    <name evidence="2" type="ORF">ALO70_02088</name>
</gene>
<reference evidence="2 3" key="1">
    <citation type="submission" date="2015-09" db="EMBL/GenBank/DDBJ databases">
        <title>Genome announcement of multiple Pseudomonas syringae strains.</title>
        <authorList>
            <person name="Thakur S."/>
            <person name="Wang P.W."/>
            <person name="Gong Y."/>
            <person name="Weir B.S."/>
            <person name="Guttman D.S."/>
        </authorList>
    </citation>
    <scope>NUCLEOTIDE SEQUENCE [LARGE SCALE GENOMIC DNA]</scope>
    <source>
        <strain evidence="2 3">ICMP4455</strain>
    </source>
</reference>
<dbReference type="RefSeq" id="WP_057421355.1">
    <property type="nucleotide sequence ID" value="NZ_BMZW01000009.1"/>
</dbReference>
<dbReference type="Proteomes" id="UP000050490">
    <property type="component" value="Unassembled WGS sequence"/>
</dbReference>
<evidence type="ECO:0000313" key="3">
    <source>
        <dbReference type="Proteomes" id="UP000050490"/>
    </source>
</evidence>
<evidence type="ECO:0000313" key="2">
    <source>
        <dbReference type="EMBL" id="KPX28148.1"/>
    </source>
</evidence>
<dbReference type="EMBL" id="LJQI01000218">
    <property type="protein sequence ID" value="KPX28148.1"/>
    <property type="molecule type" value="Genomic_DNA"/>
</dbReference>
<accession>A0A0P9RHQ3</accession>
<dbReference type="Pfam" id="PF14280">
    <property type="entry name" value="DUF4365"/>
    <property type="match status" value="1"/>
</dbReference>
<dbReference type="AlphaFoldDB" id="A0A0P9RHQ3"/>
<dbReference type="PATRIC" id="fig|129137.4.peg.3038"/>
<comment type="caution">
    <text evidence="2">The sequence shown here is derived from an EMBL/GenBank/DDBJ whole genome shotgun (WGS) entry which is preliminary data.</text>
</comment>
<sequence>MNIFKSDQGNAGENLAASVLSLIFNGEAHRETMRGEGIGALDLQLKFQVDFPSPTHAQLAVQVKTGVSFGRWTPTKKRWRLQNIDQEHLKKWKATNQPVILIWVRLDPETKIYWKLIDKKTPIETLSVSENHTLTPASRFEIERLIHKQRRPVSGMGRFTVPIFATTAQVREWARPKFSKIRGIVPCCLGKVSISNYAWRHLTRITRAQSHIQDSLTALPYAKTILEKTPHQIQTLPGITVQNGKKIIVNRKVLAVYRNVHFSDKGDCVVYVRLDEQIIYEDSWKEKALIRQELCQELRLESIYRKTTKK</sequence>
<dbReference type="InterPro" id="IPR025375">
    <property type="entry name" value="DUF4365"/>
</dbReference>
<organism evidence="2 3">
    <name type="scientific">Pseudomonas amygdali pv. eriobotryae</name>
    <dbReference type="NCBI Taxonomy" id="129137"/>
    <lineage>
        <taxon>Bacteria</taxon>
        <taxon>Pseudomonadati</taxon>
        <taxon>Pseudomonadota</taxon>
        <taxon>Gammaproteobacteria</taxon>
        <taxon>Pseudomonadales</taxon>
        <taxon>Pseudomonadaceae</taxon>
        <taxon>Pseudomonas</taxon>
        <taxon>Pseudomonas amygdali</taxon>
    </lineage>
</organism>